<evidence type="ECO:0000256" key="2">
    <source>
        <dbReference type="ARBA" id="ARBA00022692"/>
    </source>
</evidence>
<keyword evidence="3 5" id="KW-1133">Transmembrane helix</keyword>
<evidence type="ECO:0000313" key="7">
    <source>
        <dbReference type="Proteomes" id="UP000805418"/>
    </source>
</evidence>
<dbReference type="InterPro" id="IPR007274">
    <property type="entry name" value="Cop_transporter"/>
</dbReference>
<gene>
    <name evidence="6" type="primary">SLC31A2</name>
</gene>
<dbReference type="Pfam" id="PF04145">
    <property type="entry name" value="Ctr"/>
    <property type="match status" value="1"/>
</dbReference>
<keyword evidence="7" id="KW-1185">Reference proteome</keyword>
<dbReference type="GO" id="GO:0005765">
    <property type="term" value="C:lysosomal membrane"/>
    <property type="evidence" value="ECO:0007669"/>
    <property type="project" value="Ensembl"/>
</dbReference>
<protein>
    <recommendedName>
        <fullName evidence="5">Copper transport protein</fullName>
    </recommendedName>
</protein>
<dbReference type="GeneTree" id="ENSGT00940000159996"/>
<sequence>MREREVEWIERDWVEVLFSTYPRSQGKLPEGDQCLPVQVSATPLRLTGMALSVLVVLFLAVLYESIKVGKAKLLYWAVVSMSIPASQLTEETDQDSSGSDSPPVSTTRLRWLFCHFGQSVIHVLQVVIGYFMMLAVMSYNTWIFFGVILGSAVGYYLAYPLLSMV</sequence>
<dbReference type="GO" id="GO:0006878">
    <property type="term" value="P:intracellular copper ion homeostasis"/>
    <property type="evidence" value="ECO:0007669"/>
    <property type="project" value="Ensembl"/>
</dbReference>
<dbReference type="Ensembl" id="ENSCAFT00845012947.1">
    <property type="protein sequence ID" value="ENSCAFP00845010092.1"/>
    <property type="gene ID" value="ENSCAFG00845007306.1"/>
</dbReference>
<accession>A0A8I3N2F4</accession>
<name>A0A8I3N2F4_CANLF</name>
<feature type="transmembrane region" description="Helical" evidence="5">
    <location>
        <begin position="46"/>
        <end position="66"/>
    </location>
</feature>
<dbReference type="FunCoup" id="A0A8I3N2F4">
    <property type="interactions" value="9"/>
</dbReference>
<dbReference type="GO" id="GO:0005375">
    <property type="term" value="F:copper ion transmembrane transporter activity"/>
    <property type="evidence" value="ECO:0007669"/>
    <property type="project" value="UniProtKB-UniRule"/>
</dbReference>
<comment type="similarity">
    <text evidence="5">Belongs to the copper transporter (Ctr) (TC 1.A.56) family. SLC31A subfamily.</text>
</comment>
<dbReference type="PANTHER" id="PTHR12483">
    <property type="entry name" value="SOLUTE CARRIER FAMILY 31 COPPER TRANSPORTERS"/>
    <property type="match status" value="1"/>
</dbReference>
<dbReference type="AlphaFoldDB" id="A0A8I3N2F4"/>
<proteinExistence type="inferred from homology"/>
<keyword evidence="2 5" id="KW-0812">Transmembrane</keyword>
<evidence type="ECO:0000256" key="3">
    <source>
        <dbReference type="ARBA" id="ARBA00022989"/>
    </source>
</evidence>
<evidence type="ECO:0000256" key="1">
    <source>
        <dbReference type="ARBA" id="ARBA00004107"/>
    </source>
</evidence>
<keyword evidence="5" id="KW-0186">Copper</keyword>
<feature type="transmembrane region" description="Helical" evidence="5">
    <location>
        <begin position="109"/>
        <end position="132"/>
    </location>
</feature>
<evidence type="ECO:0000256" key="4">
    <source>
        <dbReference type="ARBA" id="ARBA00023136"/>
    </source>
</evidence>
<dbReference type="OrthoDB" id="73901at2759"/>
<dbReference type="GO" id="GO:0015677">
    <property type="term" value="P:copper ion import"/>
    <property type="evidence" value="ECO:0007669"/>
    <property type="project" value="Ensembl"/>
</dbReference>
<dbReference type="PANTHER" id="PTHR12483:SF8">
    <property type="entry name" value="PROTEIN SLC31A2"/>
    <property type="match status" value="1"/>
</dbReference>
<reference evidence="6" key="3">
    <citation type="submission" date="2025-09" db="UniProtKB">
        <authorList>
            <consortium name="Ensembl"/>
        </authorList>
    </citation>
    <scope>IDENTIFICATION</scope>
    <source>
        <strain evidence="6">Boxer</strain>
    </source>
</reference>
<dbReference type="GO" id="GO:1902311">
    <property type="term" value="P:regulation of copper ion transmembrane transport"/>
    <property type="evidence" value="ECO:0007669"/>
    <property type="project" value="Ensembl"/>
</dbReference>
<dbReference type="GO" id="GO:0031902">
    <property type="term" value="C:late endosome membrane"/>
    <property type="evidence" value="ECO:0007669"/>
    <property type="project" value="UniProtKB-SubCell"/>
</dbReference>
<dbReference type="GO" id="GO:0005886">
    <property type="term" value="C:plasma membrane"/>
    <property type="evidence" value="ECO:0007669"/>
    <property type="project" value="Ensembl"/>
</dbReference>
<organism evidence="6 7">
    <name type="scientific">Canis lupus familiaris</name>
    <name type="common">Dog</name>
    <name type="synonym">Canis familiaris</name>
    <dbReference type="NCBI Taxonomy" id="9615"/>
    <lineage>
        <taxon>Eukaryota</taxon>
        <taxon>Metazoa</taxon>
        <taxon>Chordata</taxon>
        <taxon>Craniata</taxon>
        <taxon>Vertebrata</taxon>
        <taxon>Euteleostomi</taxon>
        <taxon>Mammalia</taxon>
        <taxon>Eutheria</taxon>
        <taxon>Laurasiatheria</taxon>
        <taxon>Carnivora</taxon>
        <taxon>Caniformia</taxon>
        <taxon>Canidae</taxon>
        <taxon>Canis</taxon>
    </lineage>
</organism>
<keyword evidence="5" id="KW-0187">Copper transport</keyword>
<evidence type="ECO:0000256" key="5">
    <source>
        <dbReference type="RuleBase" id="RU367022"/>
    </source>
</evidence>
<dbReference type="GO" id="GO:0055037">
    <property type="term" value="C:recycling endosome"/>
    <property type="evidence" value="ECO:0007669"/>
    <property type="project" value="Ensembl"/>
</dbReference>
<keyword evidence="5" id="KW-0406">Ion transport</keyword>
<reference evidence="6" key="2">
    <citation type="submission" date="2025-08" db="UniProtKB">
        <authorList>
            <consortium name="Ensembl"/>
        </authorList>
    </citation>
    <scope>IDENTIFICATION</scope>
    <source>
        <strain evidence="6">Boxer</strain>
    </source>
</reference>
<keyword evidence="5" id="KW-0813">Transport</keyword>
<comment type="subcellular location">
    <subcellularLocation>
        <location evidence="1">Late endosome membrane</location>
        <topology evidence="1">Multi-pass membrane protein</topology>
    </subcellularLocation>
    <subcellularLocation>
        <location evidence="5">Membrane</location>
        <topology evidence="5">Multi-pass membrane protein</topology>
    </subcellularLocation>
</comment>
<reference evidence="6" key="1">
    <citation type="submission" date="2020-03" db="EMBL/GenBank/DDBJ databases">
        <title>Long-read based genome assembly of a Labrador retriever dog.</title>
        <authorList>
            <person name="Eory L."/>
            <person name="Zhang W."/>
            <person name="Schoenebeck J."/>
        </authorList>
    </citation>
    <scope>NUCLEOTIDE SEQUENCE [LARGE SCALE GENOMIC DNA]</scope>
    <source>
        <strain evidence="6">Labrador retriever</strain>
    </source>
</reference>
<dbReference type="Proteomes" id="UP000805418">
    <property type="component" value="Chromosome 11"/>
</dbReference>
<feature type="transmembrane region" description="Helical" evidence="5">
    <location>
        <begin position="139"/>
        <end position="159"/>
    </location>
</feature>
<keyword evidence="4 5" id="KW-0472">Membrane</keyword>
<evidence type="ECO:0000313" key="6">
    <source>
        <dbReference type="Ensembl" id="ENSCAFP00845010092.1"/>
    </source>
</evidence>